<feature type="compositionally biased region" description="Polar residues" evidence="1">
    <location>
        <begin position="51"/>
        <end position="65"/>
    </location>
</feature>
<dbReference type="AlphaFoldDB" id="A0AAN7GMS4"/>
<proteinExistence type="predicted"/>
<reference evidence="2 3" key="1">
    <citation type="journal article" date="2023" name="Hortic Res">
        <title>Pangenome of water caltrop reveals structural variations and asymmetric subgenome divergence after allopolyploidization.</title>
        <authorList>
            <person name="Zhang X."/>
            <person name="Chen Y."/>
            <person name="Wang L."/>
            <person name="Yuan Y."/>
            <person name="Fang M."/>
            <person name="Shi L."/>
            <person name="Lu R."/>
            <person name="Comes H.P."/>
            <person name="Ma Y."/>
            <person name="Chen Y."/>
            <person name="Huang G."/>
            <person name="Zhou Y."/>
            <person name="Zheng Z."/>
            <person name="Qiu Y."/>
        </authorList>
    </citation>
    <scope>NUCLEOTIDE SEQUENCE [LARGE SCALE GENOMIC DNA]</scope>
    <source>
        <tissue evidence="2">Roots</tissue>
    </source>
</reference>
<evidence type="ECO:0000313" key="3">
    <source>
        <dbReference type="Proteomes" id="UP001345219"/>
    </source>
</evidence>
<name>A0AAN7GMS4_9MYRT</name>
<sequence length="86" mass="9212">MQELIERYKNSSCQLGPGPAAARHVASHQRPPSSSSSSPTPTPKPIEASAAASNIPQMSNGNPNYINYAHPPPNDTTTQSGLFQYY</sequence>
<feature type="region of interest" description="Disordered" evidence="1">
    <location>
        <begin position="1"/>
        <end position="86"/>
    </location>
</feature>
<comment type="caution">
    <text evidence="2">The sequence shown here is derived from an EMBL/GenBank/DDBJ whole genome shotgun (WGS) entry which is preliminary data.</text>
</comment>
<organism evidence="2 3">
    <name type="scientific">Trapa incisa</name>
    <dbReference type="NCBI Taxonomy" id="236973"/>
    <lineage>
        <taxon>Eukaryota</taxon>
        <taxon>Viridiplantae</taxon>
        <taxon>Streptophyta</taxon>
        <taxon>Embryophyta</taxon>
        <taxon>Tracheophyta</taxon>
        <taxon>Spermatophyta</taxon>
        <taxon>Magnoliopsida</taxon>
        <taxon>eudicotyledons</taxon>
        <taxon>Gunneridae</taxon>
        <taxon>Pentapetalae</taxon>
        <taxon>rosids</taxon>
        <taxon>malvids</taxon>
        <taxon>Myrtales</taxon>
        <taxon>Lythraceae</taxon>
        <taxon>Trapa</taxon>
    </lineage>
</organism>
<accession>A0AAN7GMS4</accession>
<evidence type="ECO:0000256" key="1">
    <source>
        <dbReference type="SAM" id="MobiDB-lite"/>
    </source>
</evidence>
<feature type="compositionally biased region" description="Polar residues" evidence="1">
    <location>
        <begin position="75"/>
        <end position="86"/>
    </location>
</feature>
<dbReference type="Proteomes" id="UP001345219">
    <property type="component" value="Chromosome 12"/>
</dbReference>
<gene>
    <name evidence="2" type="ORF">SAY87_014274</name>
</gene>
<dbReference type="EMBL" id="JAXIOK010000019">
    <property type="protein sequence ID" value="KAK4747688.1"/>
    <property type="molecule type" value="Genomic_DNA"/>
</dbReference>
<protein>
    <submittedName>
        <fullName evidence="2">Uncharacterized protein</fullName>
    </submittedName>
</protein>
<keyword evidence="3" id="KW-1185">Reference proteome</keyword>
<evidence type="ECO:0000313" key="2">
    <source>
        <dbReference type="EMBL" id="KAK4747688.1"/>
    </source>
</evidence>